<feature type="compositionally biased region" description="Gly residues" evidence="1">
    <location>
        <begin position="96"/>
        <end position="109"/>
    </location>
</feature>
<keyword evidence="3" id="KW-1185">Reference proteome</keyword>
<proteinExistence type="predicted"/>
<dbReference type="RefSeq" id="WP_179822081.1">
    <property type="nucleotide sequence ID" value="NZ_JACCCO010000001.1"/>
</dbReference>
<sequence>MVTPNSEDATATSARPRGQRPARGLAALGVAGSLVAAVAAIAQPSSGAAPASAAHLRPSVSPGPRVSGHAQGRGAGADDPGAPRGLRNDRRPGHGSAHGNGAHGSGARGNGARANGAHGNRARANGARANDGSAALGPVHKPVSPTKRFVTPGKRGGFIKLGFAPEPTEARQPTPVPTPTVTTTVTATPTPSVSETSSATPSATASASASATATSFAVSRSVVSPSPRPGRPHLRRGWDDICRPRFLFRIDQFHPRNFFLARTHFIDGPGGSVTATVTRQHRVYYEVEFEREKVQHRLRALEITRGPRLDREEILRLIRNNLNPLIAEEYIVEAGHQYTHEISDDMYGHLWYRVFGYRVGFSAWFRTSTCRFHKVVAGIANVPARVEGWKYWETSRPVFHGRVLWDCHTKGCRRGIDP</sequence>
<feature type="region of interest" description="Disordered" evidence="1">
    <location>
        <begin position="1"/>
        <end position="22"/>
    </location>
</feature>
<reference evidence="2 3" key="1">
    <citation type="submission" date="2020-07" db="EMBL/GenBank/DDBJ databases">
        <title>Sequencing the genomes of 1000 actinobacteria strains.</title>
        <authorList>
            <person name="Klenk H.-P."/>
        </authorList>
    </citation>
    <scope>NUCLEOTIDE SEQUENCE [LARGE SCALE GENOMIC DNA]</scope>
    <source>
        <strain evidence="2 3">DSM 45763</strain>
    </source>
</reference>
<evidence type="ECO:0000256" key="1">
    <source>
        <dbReference type="SAM" id="MobiDB-lite"/>
    </source>
</evidence>
<feature type="compositionally biased region" description="Polar residues" evidence="1">
    <location>
        <begin position="1"/>
        <end position="13"/>
    </location>
</feature>
<evidence type="ECO:0000313" key="2">
    <source>
        <dbReference type="EMBL" id="NYF41367.1"/>
    </source>
</evidence>
<evidence type="ECO:0000313" key="3">
    <source>
        <dbReference type="Proteomes" id="UP000576393"/>
    </source>
</evidence>
<comment type="caution">
    <text evidence="2">The sequence shown here is derived from an EMBL/GenBank/DDBJ whole genome shotgun (WGS) entry which is preliminary data.</text>
</comment>
<feature type="compositionally biased region" description="Low complexity" evidence="1">
    <location>
        <begin position="44"/>
        <end position="58"/>
    </location>
</feature>
<accession>A0A852UUK6</accession>
<organism evidence="2 3">
    <name type="scientific">Streptosporangium sandarakinum</name>
    <dbReference type="NCBI Taxonomy" id="1260955"/>
    <lineage>
        <taxon>Bacteria</taxon>
        <taxon>Bacillati</taxon>
        <taxon>Actinomycetota</taxon>
        <taxon>Actinomycetes</taxon>
        <taxon>Streptosporangiales</taxon>
        <taxon>Streptosporangiaceae</taxon>
        <taxon>Streptosporangium</taxon>
    </lineage>
</organism>
<dbReference type="Proteomes" id="UP000576393">
    <property type="component" value="Unassembled WGS sequence"/>
</dbReference>
<feature type="compositionally biased region" description="Low complexity" evidence="1">
    <location>
        <begin position="179"/>
        <end position="211"/>
    </location>
</feature>
<feature type="compositionally biased region" description="Low complexity" evidence="1">
    <location>
        <begin position="110"/>
        <end position="135"/>
    </location>
</feature>
<dbReference type="AlphaFoldDB" id="A0A852UUK6"/>
<dbReference type="EMBL" id="JACCCO010000001">
    <property type="protein sequence ID" value="NYF41367.1"/>
    <property type="molecule type" value="Genomic_DNA"/>
</dbReference>
<protein>
    <submittedName>
        <fullName evidence="2">Uncharacterized protein</fullName>
    </submittedName>
</protein>
<name>A0A852UUK6_9ACTN</name>
<gene>
    <name evidence="2" type="ORF">HDA43_003526</name>
</gene>
<feature type="region of interest" description="Disordered" evidence="1">
    <location>
        <begin position="44"/>
        <end position="211"/>
    </location>
</feature>